<keyword evidence="2 3" id="KW-0732">Signal</keyword>
<dbReference type="Proteomes" id="UP000533905">
    <property type="component" value="Unassembled WGS sequence"/>
</dbReference>
<comment type="caution">
    <text evidence="5">The sequence shown here is derived from an EMBL/GenBank/DDBJ whole genome shotgun (WGS) entry which is preliminary data.</text>
</comment>
<dbReference type="EMBL" id="JABAIV010000004">
    <property type="protein sequence ID" value="NNG24079.1"/>
    <property type="molecule type" value="Genomic_DNA"/>
</dbReference>
<dbReference type="Pfam" id="PF07589">
    <property type="entry name" value="PEP-CTERM"/>
    <property type="match status" value="1"/>
</dbReference>
<dbReference type="InterPro" id="IPR021884">
    <property type="entry name" value="Ice-bd_prot"/>
</dbReference>
<sequence length="287" mass="28319">MRTRTLLLPLVLALSCGGAAAGVIPLLGEAQQFAVLGAQSVTYTNINTLQGNLGVAPGSAFAGTGQVNFASGGARHQADATAIRAYADANAAYGRLASLTGGTDLSGQDLGSTGSFTAGVYRFSAAAALTGTMTIDFANDPNGIVVFQIGSALTTASNAVVNVLNGTSSNGIYFQVGSSATLGENTAFAGNILALQSVSFASAAGITCGRAFALGGAVTMNGATVSSDCNAYAPTVQANDFGSKGFSGDGTSVMAPGEVPEPATLALFGAGLCAAALRRRIKPAALN</sequence>
<name>A0A7Y2K289_9BURK</name>
<protein>
    <submittedName>
        <fullName evidence="5">DUF3494 domain-containing protein</fullName>
    </submittedName>
</protein>
<dbReference type="Pfam" id="PF11999">
    <property type="entry name" value="Ice_binding"/>
    <property type="match status" value="1"/>
</dbReference>
<evidence type="ECO:0000256" key="3">
    <source>
        <dbReference type="SAM" id="SignalP"/>
    </source>
</evidence>
<dbReference type="PROSITE" id="PS51257">
    <property type="entry name" value="PROKAR_LIPOPROTEIN"/>
    <property type="match status" value="1"/>
</dbReference>
<evidence type="ECO:0000313" key="5">
    <source>
        <dbReference type="EMBL" id="NNG24079.1"/>
    </source>
</evidence>
<dbReference type="InterPro" id="IPR013424">
    <property type="entry name" value="Ice-binding_C"/>
</dbReference>
<evidence type="ECO:0000256" key="1">
    <source>
        <dbReference type="ARBA" id="ARBA00005445"/>
    </source>
</evidence>
<evidence type="ECO:0000256" key="2">
    <source>
        <dbReference type="ARBA" id="ARBA00022729"/>
    </source>
</evidence>
<dbReference type="NCBIfam" id="TIGR02595">
    <property type="entry name" value="PEP_CTERM"/>
    <property type="match status" value="1"/>
</dbReference>
<evidence type="ECO:0000259" key="4">
    <source>
        <dbReference type="Pfam" id="PF07589"/>
    </source>
</evidence>
<dbReference type="AlphaFoldDB" id="A0A7Y2K289"/>
<gene>
    <name evidence="5" type="ORF">HGB41_13875</name>
</gene>
<evidence type="ECO:0000313" key="6">
    <source>
        <dbReference type="Proteomes" id="UP000533905"/>
    </source>
</evidence>
<feature type="domain" description="Ice-binding protein C-terminal" evidence="4">
    <location>
        <begin position="259"/>
        <end position="280"/>
    </location>
</feature>
<keyword evidence="6" id="KW-1185">Reference proteome</keyword>
<reference evidence="5 6" key="1">
    <citation type="submission" date="2020-04" db="EMBL/GenBank/DDBJ databases">
        <title>Massilia sp. nov., a cold adapted bacteria isolated from Arctic soil.</title>
        <authorList>
            <person name="Son J."/>
            <person name="Ka J.-O."/>
        </authorList>
    </citation>
    <scope>NUCLEOTIDE SEQUENCE [LARGE SCALE GENOMIC DNA]</scope>
    <source>
        <strain evidence="5 6">ML15P13</strain>
    </source>
</reference>
<feature type="signal peptide" evidence="3">
    <location>
        <begin position="1"/>
        <end position="21"/>
    </location>
</feature>
<accession>A0A7Y2K289</accession>
<proteinExistence type="inferred from homology"/>
<comment type="similarity">
    <text evidence="1">Belongs to the ice-binding protein family.</text>
</comment>
<dbReference type="RefSeq" id="WP_171085691.1">
    <property type="nucleotide sequence ID" value="NZ_JABAIV010000004.1"/>
</dbReference>
<feature type="chain" id="PRO_5031291448" evidence="3">
    <location>
        <begin position="22"/>
        <end position="287"/>
    </location>
</feature>
<organism evidence="5 6">
    <name type="scientific">Telluria aromaticivorans</name>
    <dbReference type="NCBI Taxonomy" id="2725995"/>
    <lineage>
        <taxon>Bacteria</taxon>
        <taxon>Pseudomonadati</taxon>
        <taxon>Pseudomonadota</taxon>
        <taxon>Betaproteobacteria</taxon>
        <taxon>Burkholderiales</taxon>
        <taxon>Oxalobacteraceae</taxon>
        <taxon>Telluria group</taxon>
        <taxon>Telluria</taxon>
    </lineage>
</organism>